<dbReference type="Pfam" id="PF13561">
    <property type="entry name" value="adh_short_C2"/>
    <property type="match status" value="1"/>
</dbReference>
<keyword evidence="2" id="KW-0560">Oxidoreductase</keyword>
<name>A0A7N0VKQ5_KALFE</name>
<dbReference type="Gene3D" id="3.40.50.720">
    <property type="entry name" value="NAD(P)-binding Rossmann-like Domain"/>
    <property type="match status" value="1"/>
</dbReference>
<dbReference type="AlphaFoldDB" id="A0A7N0VKQ5"/>
<dbReference type="InterPro" id="IPR036291">
    <property type="entry name" value="NAD(P)-bd_dom_sf"/>
</dbReference>
<dbReference type="PRINTS" id="PR00081">
    <property type="entry name" value="GDHRDH"/>
</dbReference>
<dbReference type="Proteomes" id="UP000594263">
    <property type="component" value="Unplaced"/>
</dbReference>
<reference evidence="3" key="1">
    <citation type="submission" date="2021-01" db="UniProtKB">
        <authorList>
            <consortium name="EnsemblPlants"/>
        </authorList>
    </citation>
    <scope>IDENTIFICATION</scope>
</reference>
<evidence type="ECO:0000256" key="2">
    <source>
        <dbReference type="ARBA" id="ARBA00023002"/>
    </source>
</evidence>
<protein>
    <submittedName>
        <fullName evidence="3">Uncharacterized protein</fullName>
    </submittedName>
</protein>
<dbReference type="EnsemblPlants" id="Kaladp1048s0002.1.v1.1">
    <property type="protein sequence ID" value="Kaladp1048s0002.1.v1.1"/>
    <property type="gene ID" value="Kaladp1048s0002.v1.1"/>
</dbReference>
<dbReference type="GO" id="GO:0016614">
    <property type="term" value="F:oxidoreductase activity, acting on CH-OH group of donors"/>
    <property type="evidence" value="ECO:0007669"/>
    <property type="project" value="UniProtKB-ARBA"/>
</dbReference>
<dbReference type="PRINTS" id="PR00080">
    <property type="entry name" value="SDRFAMILY"/>
</dbReference>
<keyword evidence="4" id="KW-1185">Reference proteome</keyword>
<dbReference type="PANTHER" id="PTHR48107">
    <property type="entry name" value="NADPH-DEPENDENT ALDEHYDE REDUCTASE-LIKE PROTEIN, CHLOROPLASTIC-RELATED"/>
    <property type="match status" value="1"/>
</dbReference>
<dbReference type="Gramene" id="Kaladp1048s0002.1.v1.1">
    <property type="protein sequence ID" value="Kaladp1048s0002.1.v1.1"/>
    <property type="gene ID" value="Kaladp1048s0002.v1.1"/>
</dbReference>
<dbReference type="OMA" id="VHMTKAM"/>
<evidence type="ECO:0000256" key="1">
    <source>
        <dbReference type="ARBA" id="ARBA00006484"/>
    </source>
</evidence>
<sequence length="293" mass="30749">MKQWGVTLQKCNRDFEKVQSKVQLSLPLSCTESSALPLNGRAPIITGGSRGIGRAIALHFNSLGARLVINYASNSTHADQLVSLLNSSAAAGAADDGGLPQAIAIKADISDEQQVKTLFDKAEAVFGSIQILVHSAGILDPKYPPIASTTVADWDETFSINTKGAFLCCRAAINRFARGGRIIMISTSLVGGLQPGYGAYTASKAAVETMIKIAAKELKGRGVTANCVAPGPTATELFFQGKSEETINRMVDLCPLGRLGQTHDLTPIVGLIASDAGEWINGQVIRVNGGAIV</sequence>
<evidence type="ECO:0000313" key="4">
    <source>
        <dbReference type="Proteomes" id="UP000594263"/>
    </source>
</evidence>
<proteinExistence type="inferred from homology"/>
<comment type="similarity">
    <text evidence="1">Belongs to the short-chain dehydrogenases/reductases (SDR) family.</text>
</comment>
<organism evidence="3 4">
    <name type="scientific">Kalanchoe fedtschenkoi</name>
    <name type="common">Lavender scallops</name>
    <name type="synonym">South American air plant</name>
    <dbReference type="NCBI Taxonomy" id="63787"/>
    <lineage>
        <taxon>Eukaryota</taxon>
        <taxon>Viridiplantae</taxon>
        <taxon>Streptophyta</taxon>
        <taxon>Embryophyta</taxon>
        <taxon>Tracheophyta</taxon>
        <taxon>Spermatophyta</taxon>
        <taxon>Magnoliopsida</taxon>
        <taxon>eudicotyledons</taxon>
        <taxon>Gunneridae</taxon>
        <taxon>Pentapetalae</taxon>
        <taxon>Saxifragales</taxon>
        <taxon>Crassulaceae</taxon>
        <taxon>Kalanchoe</taxon>
    </lineage>
</organism>
<dbReference type="PANTHER" id="PTHR48107:SF7">
    <property type="entry name" value="RE15974P"/>
    <property type="match status" value="1"/>
</dbReference>
<dbReference type="FunFam" id="3.40.50.720:FF:000084">
    <property type="entry name" value="Short-chain dehydrogenase reductase"/>
    <property type="match status" value="1"/>
</dbReference>
<dbReference type="InterPro" id="IPR002347">
    <property type="entry name" value="SDR_fam"/>
</dbReference>
<accession>A0A7N0VKQ5</accession>
<evidence type="ECO:0000313" key="3">
    <source>
        <dbReference type="EnsemblPlants" id="Kaladp1048s0002.1.v1.1"/>
    </source>
</evidence>
<dbReference type="SUPFAM" id="SSF51735">
    <property type="entry name" value="NAD(P)-binding Rossmann-fold domains"/>
    <property type="match status" value="1"/>
</dbReference>